<feature type="transmembrane region" description="Helical" evidence="1">
    <location>
        <begin position="97"/>
        <end position="118"/>
    </location>
</feature>
<keyword evidence="1" id="KW-0812">Transmembrane</keyword>
<accession>A0ABR5J8N2</accession>
<proteinExistence type="predicted"/>
<evidence type="ECO:0000256" key="1">
    <source>
        <dbReference type="SAM" id="Phobius"/>
    </source>
</evidence>
<keyword evidence="3" id="KW-1185">Reference proteome</keyword>
<name>A0ABR5J8N2_9ACTN</name>
<reference evidence="2 3" key="1">
    <citation type="submission" date="2015-07" db="EMBL/GenBank/DDBJ databases">
        <authorList>
            <person name="Ju K.-S."/>
            <person name="Doroghazi J.R."/>
            <person name="Metcalf W.W."/>
        </authorList>
    </citation>
    <scope>NUCLEOTIDE SEQUENCE [LARGE SCALE GENOMIC DNA]</scope>
    <source>
        <strain evidence="2 3">NRRL B-3589</strain>
    </source>
</reference>
<organism evidence="2 3">
    <name type="scientific">Streptomyces varsoviensis</name>
    <dbReference type="NCBI Taxonomy" id="67373"/>
    <lineage>
        <taxon>Bacteria</taxon>
        <taxon>Bacillati</taxon>
        <taxon>Actinomycetota</taxon>
        <taxon>Actinomycetes</taxon>
        <taxon>Kitasatosporales</taxon>
        <taxon>Streptomycetaceae</taxon>
        <taxon>Streptomyces</taxon>
    </lineage>
</organism>
<evidence type="ECO:0000313" key="3">
    <source>
        <dbReference type="Proteomes" id="UP000037020"/>
    </source>
</evidence>
<dbReference type="Proteomes" id="UP000037020">
    <property type="component" value="Unassembled WGS sequence"/>
</dbReference>
<feature type="non-terminal residue" evidence="2">
    <location>
        <position position="134"/>
    </location>
</feature>
<comment type="caution">
    <text evidence="2">The sequence shown here is derived from an EMBL/GenBank/DDBJ whole genome shotgun (WGS) entry which is preliminary data.</text>
</comment>
<feature type="transmembrane region" description="Helical" evidence="1">
    <location>
        <begin position="34"/>
        <end position="54"/>
    </location>
</feature>
<feature type="non-terminal residue" evidence="2">
    <location>
        <position position="1"/>
    </location>
</feature>
<keyword evidence="1" id="KW-0472">Membrane</keyword>
<gene>
    <name evidence="2" type="ORF">ADK38_12835</name>
</gene>
<keyword evidence="1" id="KW-1133">Transmembrane helix</keyword>
<feature type="transmembrane region" description="Helical" evidence="1">
    <location>
        <begin position="59"/>
        <end position="77"/>
    </location>
</feature>
<dbReference type="EMBL" id="LGUT01001080">
    <property type="protein sequence ID" value="KOG89698.1"/>
    <property type="molecule type" value="Genomic_DNA"/>
</dbReference>
<protein>
    <submittedName>
        <fullName evidence="2">Uncharacterized protein</fullName>
    </submittedName>
</protein>
<evidence type="ECO:0000313" key="2">
    <source>
        <dbReference type="EMBL" id="KOG89698.1"/>
    </source>
</evidence>
<sequence>AVWSPFRAWYDGRHGRDYRVQDLFDGISGTHAELMGSVFLPMLFVGLVTLVGLLLRSRLLITLAGLVTLAFTVLWMVRQGQAAGDLTVNTDGNGLNMGVAIALGGGVLLLLAAVLMSGRRGVHRRRRRAPEPEP</sequence>